<name>A0AAD6SRS2_9AGAR</name>
<evidence type="ECO:0000313" key="1">
    <source>
        <dbReference type="EMBL" id="KAJ7032222.1"/>
    </source>
</evidence>
<reference evidence="1" key="1">
    <citation type="submission" date="2023-03" db="EMBL/GenBank/DDBJ databases">
        <title>Massive genome expansion in bonnet fungi (Mycena s.s.) driven by repeated elements and novel gene families across ecological guilds.</title>
        <authorList>
            <consortium name="Lawrence Berkeley National Laboratory"/>
            <person name="Harder C.B."/>
            <person name="Miyauchi S."/>
            <person name="Viragh M."/>
            <person name="Kuo A."/>
            <person name="Thoen E."/>
            <person name="Andreopoulos B."/>
            <person name="Lu D."/>
            <person name="Skrede I."/>
            <person name="Drula E."/>
            <person name="Henrissat B."/>
            <person name="Morin E."/>
            <person name="Kohler A."/>
            <person name="Barry K."/>
            <person name="LaButti K."/>
            <person name="Morin E."/>
            <person name="Salamov A."/>
            <person name="Lipzen A."/>
            <person name="Mereny Z."/>
            <person name="Hegedus B."/>
            <person name="Baldrian P."/>
            <person name="Stursova M."/>
            <person name="Weitz H."/>
            <person name="Taylor A."/>
            <person name="Grigoriev I.V."/>
            <person name="Nagy L.G."/>
            <person name="Martin F."/>
            <person name="Kauserud H."/>
        </authorList>
    </citation>
    <scope>NUCLEOTIDE SEQUENCE</scope>
    <source>
        <strain evidence="1">CBHHK200</strain>
    </source>
</reference>
<sequence length="467" mass="53186">MVYARMSYVVKSEGAFSAVFRCLIGLLTGDTASPGFWNVYFTDFQLPHDAADIYLNGRPVCQLEQADDEAMFSTKPPSLQTKMDIFYGWSRRKFMFISPPKSKCMIFGPLPATLPVFRIGAETVEIVPKYKYVGMWFTSTHPNIFAAHYAEKASKARRVANAMFAAVKTHLGSLPVREGLQLYMARVDCYLISGGEISLDVDSRLLEEHLQVQQSFLRSLLGLNRSSILAILYTETGQTPIKIQDRVVRDALLDSFSLYRSGKACWIGDICLVLSRLPSPVYVTEDDLRNPDTVNDIMDRVEQVLDEGLQNDIESFSRTHLLKDRAERIDEGEGRSRMGLVTRRRRHYLDVPIPSHRKALTRLILSDHNLSVERLRYPGRYRAAAPRHLRLCRFCRVAVEDEAHALLVCIGDSGFDGKWNADEPYEFLKWMLSQRKITVRLAKFVADLLDVYNASPRYVPAILYIHG</sequence>
<dbReference type="EMBL" id="JARJCM010000075">
    <property type="protein sequence ID" value="KAJ7032222.1"/>
    <property type="molecule type" value="Genomic_DNA"/>
</dbReference>
<organism evidence="1 2">
    <name type="scientific">Mycena alexandri</name>
    <dbReference type="NCBI Taxonomy" id="1745969"/>
    <lineage>
        <taxon>Eukaryota</taxon>
        <taxon>Fungi</taxon>
        <taxon>Dikarya</taxon>
        <taxon>Basidiomycota</taxon>
        <taxon>Agaricomycotina</taxon>
        <taxon>Agaricomycetes</taxon>
        <taxon>Agaricomycetidae</taxon>
        <taxon>Agaricales</taxon>
        <taxon>Marasmiineae</taxon>
        <taxon>Mycenaceae</taxon>
        <taxon>Mycena</taxon>
    </lineage>
</organism>
<protein>
    <submittedName>
        <fullName evidence="1">Uncharacterized protein</fullName>
    </submittedName>
</protein>
<accession>A0AAD6SRS2</accession>
<dbReference type="Proteomes" id="UP001218188">
    <property type="component" value="Unassembled WGS sequence"/>
</dbReference>
<keyword evidence="2" id="KW-1185">Reference proteome</keyword>
<gene>
    <name evidence="1" type="ORF">C8F04DRAFT_1211219</name>
</gene>
<dbReference type="AlphaFoldDB" id="A0AAD6SRS2"/>
<comment type="caution">
    <text evidence="1">The sequence shown here is derived from an EMBL/GenBank/DDBJ whole genome shotgun (WGS) entry which is preliminary data.</text>
</comment>
<evidence type="ECO:0000313" key="2">
    <source>
        <dbReference type="Proteomes" id="UP001218188"/>
    </source>
</evidence>
<proteinExistence type="predicted"/>